<dbReference type="KEGG" id="tpal:117647483"/>
<reference evidence="3" key="1">
    <citation type="submission" date="2025-08" db="UniProtKB">
        <authorList>
            <consortium name="RefSeq"/>
        </authorList>
    </citation>
    <scope>IDENTIFICATION</scope>
    <source>
        <tissue evidence="3">Total insect</tissue>
    </source>
</reference>
<evidence type="ECO:0000256" key="1">
    <source>
        <dbReference type="SAM" id="MobiDB-lite"/>
    </source>
</evidence>
<evidence type="ECO:0000313" key="3">
    <source>
        <dbReference type="RefSeq" id="XP_034245129.1"/>
    </source>
</evidence>
<evidence type="ECO:0000313" key="2">
    <source>
        <dbReference type="Proteomes" id="UP000515158"/>
    </source>
</evidence>
<protein>
    <submittedName>
        <fullName evidence="3">Uncharacterized protein LOC117647483</fullName>
    </submittedName>
</protein>
<name>A0A6P8ZQ28_THRPL</name>
<feature type="region of interest" description="Disordered" evidence="1">
    <location>
        <begin position="36"/>
        <end position="62"/>
    </location>
</feature>
<accession>A0A6P8ZQ28</accession>
<proteinExistence type="predicted"/>
<feature type="region of interest" description="Disordered" evidence="1">
    <location>
        <begin position="117"/>
        <end position="136"/>
    </location>
</feature>
<dbReference type="GeneID" id="117647483"/>
<dbReference type="Proteomes" id="UP000515158">
    <property type="component" value="Unplaced"/>
</dbReference>
<dbReference type="AlphaFoldDB" id="A0A6P8ZQ28"/>
<dbReference type="InParanoid" id="A0A6P8ZQ28"/>
<gene>
    <name evidence="3" type="primary">LOC117647483</name>
</gene>
<organism evidence="3">
    <name type="scientific">Thrips palmi</name>
    <name type="common">Melon thrips</name>
    <dbReference type="NCBI Taxonomy" id="161013"/>
    <lineage>
        <taxon>Eukaryota</taxon>
        <taxon>Metazoa</taxon>
        <taxon>Ecdysozoa</taxon>
        <taxon>Arthropoda</taxon>
        <taxon>Hexapoda</taxon>
        <taxon>Insecta</taxon>
        <taxon>Pterygota</taxon>
        <taxon>Neoptera</taxon>
        <taxon>Paraneoptera</taxon>
        <taxon>Thysanoptera</taxon>
        <taxon>Terebrantia</taxon>
        <taxon>Thripoidea</taxon>
        <taxon>Thripidae</taxon>
        <taxon>Thrips</taxon>
    </lineage>
</organism>
<sequence>MLMAQLLGNRPSPRDVPSRLICVSLFKDDDGDAEQLAVAGPSGASAPCSSPRASTSTAATPSASLLNIDASGSAGSRSASLQQVMSDLHAEDVEDAAVADARGADGRAASTLMDLWDDLDDDDLDDDDEAENTALL</sequence>
<dbReference type="RefSeq" id="XP_034245129.1">
    <property type="nucleotide sequence ID" value="XM_034389238.1"/>
</dbReference>
<keyword evidence="2" id="KW-1185">Reference proteome</keyword>
<feature type="compositionally biased region" description="Low complexity" evidence="1">
    <location>
        <begin position="37"/>
        <end position="62"/>
    </location>
</feature>